<evidence type="ECO:0000256" key="8">
    <source>
        <dbReference type="ARBA" id="ARBA00023303"/>
    </source>
</evidence>
<keyword evidence="8" id="KW-0407">Ion channel</keyword>
<keyword evidence="6" id="KW-0406">Ion transport</keyword>
<evidence type="ECO:0000256" key="5">
    <source>
        <dbReference type="ARBA" id="ARBA00022989"/>
    </source>
</evidence>
<keyword evidence="2" id="KW-0813">Transport</keyword>
<dbReference type="GO" id="GO:0022841">
    <property type="term" value="F:potassium ion leak channel activity"/>
    <property type="evidence" value="ECO:0007669"/>
    <property type="project" value="TreeGrafter"/>
</dbReference>
<dbReference type="PANTHER" id="PTHR11003">
    <property type="entry name" value="POTASSIUM CHANNEL, SUBFAMILY K"/>
    <property type="match status" value="1"/>
</dbReference>
<evidence type="ECO:0000256" key="1">
    <source>
        <dbReference type="ARBA" id="ARBA00004141"/>
    </source>
</evidence>
<keyword evidence="3 10" id="KW-0812">Transmembrane</keyword>
<dbReference type="PANTHER" id="PTHR11003:SF291">
    <property type="entry name" value="IP11374P"/>
    <property type="match status" value="1"/>
</dbReference>
<organism evidence="12">
    <name type="scientific">Leptocylindrus danicus</name>
    <dbReference type="NCBI Taxonomy" id="163516"/>
    <lineage>
        <taxon>Eukaryota</taxon>
        <taxon>Sar</taxon>
        <taxon>Stramenopiles</taxon>
        <taxon>Ochrophyta</taxon>
        <taxon>Bacillariophyta</taxon>
        <taxon>Coscinodiscophyceae</taxon>
        <taxon>Chaetocerotophycidae</taxon>
        <taxon>Leptocylindrales</taxon>
        <taxon>Leptocylindraceae</taxon>
        <taxon>Leptocylindrus</taxon>
    </lineage>
</organism>
<dbReference type="Gene3D" id="1.10.287.70">
    <property type="match status" value="2"/>
</dbReference>
<keyword evidence="4" id="KW-0106">Calcium</keyword>
<evidence type="ECO:0000256" key="6">
    <source>
        <dbReference type="ARBA" id="ARBA00023065"/>
    </source>
</evidence>
<dbReference type="Pfam" id="PF07885">
    <property type="entry name" value="Ion_trans_2"/>
    <property type="match status" value="2"/>
</dbReference>
<dbReference type="Gene3D" id="1.10.238.10">
    <property type="entry name" value="EF-hand"/>
    <property type="match status" value="1"/>
</dbReference>
<keyword evidence="7 10" id="KW-0472">Membrane</keyword>
<accession>A0A7S2LGG0</accession>
<dbReference type="EMBL" id="HBGY01029404">
    <property type="protein sequence ID" value="CAD9605778.1"/>
    <property type="molecule type" value="Transcribed_RNA"/>
</dbReference>
<feature type="region of interest" description="Disordered" evidence="9">
    <location>
        <begin position="30"/>
        <end position="50"/>
    </location>
</feature>
<feature type="domain" description="EF-hand" evidence="11">
    <location>
        <begin position="411"/>
        <end position="446"/>
    </location>
</feature>
<evidence type="ECO:0000256" key="7">
    <source>
        <dbReference type="ARBA" id="ARBA00023136"/>
    </source>
</evidence>
<dbReference type="InterPro" id="IPR003280">
    <property type="entry name" value="2pore_dom_K_chnl"/>
</dbReference>
<feature type="domain" description="EF-hand" evidence="11">
    <location>
        <begin position="382"/>
        <end position="407"/>
    </location>
</feature>
<evidence type="ECO:0000256" key="10">
    <source>
        <dbReference type="SAM" id="Phobius"/>
    </source>
</evidence>
<evidence type="ECO:0000259" key="11">
    <source>
        <dbReference type="PROSITE" id="PS50222"/>
    </source>
</evidence>
<evidence type="ECO:0000256" key="2">
    <source>
        <dbReference type="ARBA" id="ARBA00022448"/>
    </source>
</evidence>
<dbReference type="InterPro" id="IPR002048">
    <property type="entry name" value="EF_hand_dom"/>
</dbReference>
<feature type="transmembrane region" description="Helical" evidence="10">
    <location>
        <begin position="305"/>
        <end position="324"/>
    </location>
</feature>
<dbReference type="PROSITE" id="PS50222">
    <property type="entry name" value="EF_HAND_2"/>
    <property type="match status" value="2"/>
</dbReference>
<dbReference type="GO" id="GO:0005509">
    <property type="term" value="F:calcium ion binding"/>
    <property type="evidence" value="ECO:0007669"/>
    <property type="project" value="InterPro"/>
</dbReference>
<dbReference type="GO" id="GO:0005886">
    <property type="term" value="C:plasma membrane"/>
    <property type="evidence" value="ECO:0007669"/>
    <property type="project" value="TreeGrafter"/>
</dbReference>
<feature type="compositionally biased region" description="Basic and acidic residues" evidence="9">
    <location>
        <begin position="38"/>
        <end position="50"/>
    </location>
</feature>
<dbReference type="InterPro" id="IPR011992">
    <property type="entry name" value="EF-hand-dom_pair"/>
</dbReference>
<evidence type="ECO:0000256" key="4">
    <source>
        <dbReference type="ARBA" id="ARBA00022837"/>
    </source>
</evidence>
<feature type="transmembrane region" description="Helical" evidence="10">
    <location>
        <begin position="336"/>
        <end position="357"/>
    </location>
</feature>
<feature type="region of interest" description="Disordered" evidence="9">
    <location>
        <begin position="68"/>
        <end position="87"/>
    </location>
</feature>
<name>A0A7S2LGG0_9STRA</name>
<evidence type="ECO:0000256" key="3">
    <source>
        <dbReference type="ARBA" id="ARBA00022692"/>
    </source>
</evidence>
<keyword evidence="5 10" id="KW-1133">Transmembrane helix</keyword>
<comment type="subcellular location">
    <subcellularLocation>
        <location evidence="1">Membrane</location>
        <topology evidence="1">Multi-pass membrane protein</topology>
    </subcellularLocation>
</comment>
<evidence type="ECO:0000256" key="9">
    <source>
        <dbReference type="SAM" id="MobiDB-lite"/>
    </source>
</evidence>
<feature type="compositionally biased region" description="Basic and acidic residues" evidence="9">
    <location>
        <begin position="76"/>
        <end position="85"/>
    </location>
</feature>
<gene>
    <name evidence="12" type="ORF">LDAN0321_LOCUS18238</name>
</gene>
<dbReference type="GO" id="GO:0005737">
    <property type="term" value="C:cytoplasm"/>
    <property type="evidence" value="ECO:0007669"/>
    <property type="project" value="UniProtKB-ARBA"/>
</dbReference>
<feature type="transmembrane region" description="Helical" evidence="10">
    <location>
        <begin position="127"/>
        <end position="147"/>
    </location>
</feature>
<feature type="region of interest" description="Disordered" evidence="9">
    <location>
        <begin position="93"/>
        <end position="112"/>
    </location>
</feature>
<dbReference type="PROSITE" id="PS00018">
    <property type="entry name" value="EF_HAND_1"/>
    <property type="match status" value="2"/>
</dbReference>
<sequence>MPSHSSGSVDINQVYCRNLLASLKEQTKQAVSSTMNSRKQDKDSKETELQNIRHDHYGVFVHNYAKYEDPDDDNKEDGSGGKKADSAAVFSSDPSAAAAGGGEGKFPTASGSTENNMEAIQNLLEENVWHGLVTIAIYMGVGVLAYSYVFENWSVVDSLYFSMVTFTTVGYGDISPETQWGRLFTSVYAVSGIAIIGTVVGKIGEYVADSQLKAMRKSNRKLEENTMNLVQGNGRISSLKMQPQGSTAASGGGAAADTDTTAQASSSPEEDESALVAFSKIAMPYLLLIIPFLLGAAFEGRDQNWTFIDTLYYTICTITTVGYGDLSPDDAYSRMFAVFFVPMSAFALASVLSKFAAFSAERKIMKTQESIIYRGLRMSDLDMMDKDGDGEVSKLEFFEFMLLSMDKVDRSFLDRLHSQFESLDQDGNGTLSKSDLVAKVQASEQSRQDAQGGGSPFTYESPSGIVV</sequence>
<dbReference type="InterPro" id="IPR018247">
    <property type="entry name" value="EF_Hand_1_Ca_BS"/>
</dbReference>
<dbReference type="GO" id="GO:0030322">
    <property type="term" value="P:stabilization of membrane potential"/>
    <property type="evidence" value="ECO:0007669"/>
    <property type="project" value="TreeGrafter"/>
</dbReference>
<dbReference type="AlphaFoldDB" id="A0A7S2LGG0"/>
<dbReference type="PRINTS" id="PR01333">
    <property type="entry name" value="2POREKCHANEL"/>
</dbReference>
<protein>
    <recommendedName>
        <fullName evidence="11">EF-hand domain-containing protein</fullName>
    </recommendedName>
</protein>
<feature type="transmembrane region" description="Helical" evidence="10">
    <location>
        <begin position="275"/>
        <end position="298"/>
    </location>
</feature>
<feature type="compositionally biased region" description="Low complexity" evidence="9">
    <location>
        <begin position="244"/>
        <end position="267"/>
    </location>
</feature>
<feature type="transmembrane region" description="Helical" evidence="10">
    <location>
        <begin position="183"/>
        <end position="203"/>
    </location>
</feature>
<feature type="region of interest" description="Disordered" evidence="9">
    <location>
        <begin position="442"/>
        <end position="467"/>
    </location>
</feature>
<feature type="region of interest" description="Disordered" evidence="9">
    <location>
        <begin position="238"/>
        <end position="268"/>
    </location>
</feature>
<dbReference type="SUPFAM" id="SSF47473">
    <property type="entry name" value="EF-hand"/>
    <property type="match status" value="1"/>
</dbReference>
<dbReference type="SUPFAM" id="SSF81324">
    <property type="entry name" value="Voltage-gated potassium channels"/>
    <property type="match status" value="2"/>
</dbReference>
<dbReference type="CDD" id="cd00051">
    <property type="entry name" value="EFh"/>
    <property type="match status" value="1"/>
</dbReference>
<reference evidence="12" key="1">
    <citation type="submission" date="2021-01" db="EMBL/GenBank/DDBJ databases">
        <authorList>
            <person name="Corre E."/>
            <person name="Pelletier E."/>
            <person name="Niang G."/>
            <person name="Scheremetjew M."/>
            <person name="Finn R."/>
            <person name="Kale V."/>
            <person name="Holt S."/>
            <person name="Cochrane G."/>
            <person name="Meng A."/>
            <person name="Brown T."/>
            <person name="Cohen L."/>
        </authorList>
    </citation>
    <scope>NUCLEOTIDE SEQUENCE</scope>
    <source>
        <strain evidence="12">B650</strain>
    </source>
</reference>
<proteinExistence type="predicted"/>
<dbReference type="GO" id="GO:0015271">
    <property type="term" value="F:outward rectifier potassium channel activity"/>
    <property type="evidence" value="ECO:0007669"/>
    <property type="project" value="TreeGrafter"/>
</dbReference>
<evidence type="ECO:0000313" key="12">
    <source>
        <dbReference type="EMBL" id="CAD9605778.1"/>
    </source>
</evidence>
<dbReference type="InterPro" id="IPR013099">
    <property type="entry name" value="K_chnl_dom"/>
</dbReference>